<dbReference type="Gene3D" id="2.30.40.10">
    <property type="entry name" value="Urease, subunit C, domain 1"/>
    <property type="match status" value="1"/>
</dbReference>
<evidence type="ECO:0000256" key="1">
    <source>
        <dbReference type="ARBA" id="ARBA00006745"/>
    </source>
</evidence>
<evidence type="ECO:0000313" key="6">
    <source>
        <dbReference type="Proteomes" id="UP000604243"/>
    </source>
</evidence>
<proteinExistence type="inferred from homology"/>
<comment type="similarity">
    <text evidence="1">Belongs to the metallo-dependent hydrolases superfamily. ATZ/TRZ family.</text>
</comment>
<dbReference type="InterPro" id="IPR050287">
    <property type="entry name" value="MTA/SAH_deaminase"/>
</dbReference>
<dbReference type="InterPro" id="IPR006680">
    <property type="entry name" value="Amidohydro-rel"/>
</dbReference>
<dbReference type="Proteomes" id="UP000604243">
    <property type="component" value="Unassembled WGS sequence"/>
</dbReference>
<feature type="domain" description="Amidohydrolase-related" evidence="4">
    <location>
        <begin position="98"/>
        <end position="444"/>
    </location>
</feature>
<dbReference type="Gene3D" id="3.20.20.140">
    <property type="entry name" value="Metal-dependent hydrolases"/>
    <property type="match status" value="1"/>
</dbReference>
<dbReference type="Pfam" id="PF01979">
    <property type="entry name" value="Amidohydro_1"/>
    <property type="match status" value="1"/>
</dbReference>
<evidence type="ECO:0000256" key="3">
    <source>
        <dbReference type="SAM" id="SignalP"/>
    </source>
</evidence>
<comment type="caution">
    <text evidence="5">The sequence shown here is derived from an EMBL/GenBank/DDBJ whole genome shotgun (WGS) entry which is preliminary data.</text>
</comment>
<dbReference type="SUPFAM" id="SSF51338">
    <property type="entry name" value="Composite domain of metallo-dependent hydrolases"/>
    <property type="match status" value="1"/>
</dbReference>
<sequence>MRGLLPITRRRLLGSMSALAGTAVLSKAHGVHAAKGPASSPSRVAGRWCIRNATLLTMDPAHGTLREADILVDSGEIKAVGHQLEAGDAEIIDGRHQIVMPGLVDTHNHMWQTQMRGMFGQTEQTLFFPVTQRLSDHFRPEDIWVGEYLAAMENVRAGVTTSNDFFDCNRSPNHAAAALEALAHSPLRARLLYGAQSKTTEKMTDIEHLAELHDDWQNHGAGGRLSLGLAWRLPPDLENREAMALKRREYETAREMELPISVHVSGDGHHEMFQKLIDEGFLYPGLQVVHATDARDEHMQALNDAGASLSLTPVTEHRVSYGLTRLSHFAPVRRQGLGIDGNALAGRGDMFGVMRTAALTELGASGDQTSVDCMHLLSLATSAAAESIGMGDIIGSLTPGKRADVIMIDTRQLDLGMVPQEPAAMLIFAASAASVSLVAVDGRITKRDGQMLDLDDTLYERTRSSIDYLNRFLD</sequence>
<name>A0ABQ3FLZ0_9GAMM</name>
<dbReference type="InterPro" id="IPR011059">
    <property type="entry name" value="Metal-dep_hydrolase_composite"/>
</dbReference>
<dbReference type="InterPro" id="IPR006311">
    <property type="entry name" value="TAT_signal"/>
</dbReference>
<keyword evidence="2 5" id="KW-0378">Hydrolase</keyword>
<feature type="chain" id="PRO_5047281948" evidence="3">
    <location>
        <begin position="21"/>
        <end position="474"/>
    </location>
</feature>
<evidence type="ECO:0000313" key="5">
    <source>
        <dbReference type="EMBL" id="GHC29400.1"/>
    </source>
</evidence>
<dbReference type="PANTHER" id="PTHR43794:SF11">
    <property type="entry name" value="AMIDOHYDROLASE-RELATED DOMAIN-CONTAINING PROTEIN"/>
    <property type="match status" value="1"/>
</dbReference>
<feature type="signal peptide" evidence="3">
    <location>
        <begin position="1"/>
        <end position="20"/>
    </location>
</feature>
<organism evidence="5 6">
    <name type="scientific">Kushneria pakistanensis</name>
    <dbReference type="NCBI Taxonomy" id="1508770"/>
    <lineage>
        <taxon>Bacteria</taxon>
        <taxon>Pseudomonadati</taxon>
        <taxon>Pseudomonadota</taxon>
        <taxon>Gammaproteobacteria</taxon>
        <taxon>Oceanospirillales</taxon>
        <taxon>Halomonadaceae</taxon>
        <taxon>Kushneria</taxon>
    </lineage>
</organism>
<dbReference type="EMBL" id="BMZM01000003">
    <property type="protein sequence ID" value="GHC29400.1"/>
    <property type="molecule type" value="Genomic_DNA"/>
</dbReference>
<dbReference type="RefSeq" id="WP_189518485.1">
    <property type="nucleotide sequence ID" value="NZ_BMZM01000003.1"/>
</dbReference>
<dbReference type="PANTHER" id="PTHR43794">
    <property type="entry name" value="AMINOHYDROLASE SSNA-RELATED"/>
    <property type="match status" value="1"/>
</dbReference>
<gene>
    <name evidence="5" type="ORF">GCM10010082_23910</name>
</gene>
<accession>A0ABQ3FLZ0</accession>
<dbReference type="GO" id="GO:0016787">
    <property type="term" value="F:hydrolase activity"/>
    <property type="evidence" value="ECO:0007669"/>
    <property type="project" value="UniProtKB-KW"/>
</dbReference>
<reference evidence="6" key="1">
    <citation type="journal article" date="2019" name="Int. J. Syst. Evol. Microbiol.">
        <title>The Global Catalogue of Microorganisms (GCM) 10K type strain sequencing project: providing services to taxonomists for standard genome sequencing and annotation.</title>
        <authorList>
            <consortium name="The Broad Institute Genomics Platform"/>
            <consortium name="The Broad Institute Genome Sequencing Center for Infectious Disease"/>
            <person name="Wu L."/>
            <person name="Ma J."/>
        </authorList>
    </citation>
    <scope>NUCLEOTIDE SEQUENCE [LARGE SCALE GENOMIC DNA]</scope>
    <source>
        <strain evidence="6">KCTC 42082</strain>
    </source>
</reference>
<dbReference type="SUPFAM" id="SSF51556">
    <property type="entry name" value="Metallo-dependent hydrolases"/>
    <property type="match status" value="1"/>
</dbReference>
<evidence type="ECO:0000256" key="2">
    <source>
        <dbReference type="ARBA" id="ARBA00022801"/>
    </source>
</evidence>
<dbReference type="PROSITE" id="PS51318">
    <property type="entry name" value="TAT"/>
    <property type="match status" value="1"/>
</dbReference>
<keyword evidence="6" id="KW-1185">Reference proteome</keyword>
<evidence type="ECO:0000259" key="4">
    <source>
        <dbReference type="Pfam" id="PF01979"/>
    </source>
</evidence>
<dbReference type="InterPro" id="IPR032466">
    <property type="entry name" value="Metal_Hydrolase"/>
</dbReference>
<keyword evidence="3" id="KW-0732">Signal</keyword>
<protein>
    <submittedName>
        <fullName evidence="5">TRZ/ATZ family hydrolase</fullName>
    </submittedName>
</protein>